<dbReference type="Gene3D" id="1.20.1250.20">
    <property type="entry name" value="MFS general substrate transporter like domains"/>
    <property type="match status" value="1"/>
</dbReference>
<feature type="transmembrane region" description="Helical" evidence="9">
    <location>
        <begin position="159"/>
        <end position="179"/>
    </location>
</feature>
<evidence type="ECO:0000256" key="8">
    <source>
        <dbReference type="RuleBase" id="RU003755"/>
    </source>
</evidence>
<evidence type="ECO:0000256" key="5">
    <source>
        <dbReference type="ARBA" id="ARBA00022692"/>
    </source>
</evidence>
<organism evidence="11 12">
    <name type="scientific">Rothia koreensis</name>
    <dbReference type="NCBI Taxonomy" id="592378"/>
    <lineage>
        <taxon>Bacteria</taxon>
        <taxon>Bacillati</taxon>
        <taxon>Actinomycetota</taxon>
        <taxon>Actinomycetes</taxon>
        <taxon>Micrococcales</taxon>
        <taxon>Micrococcaceae</taxon>
        <taxon>Rothia</taxon>
    </lineage>
</organism>
<protein>
    <submittedName>
        <fullName evidence="11">MFS transporter</fullName>
    </submittedName>
</protein>
<dbReference type="InterPro" id="IPR005279">
    <property type="entry name" value="Dipep/tripep_permease"/>
</dbReference>
<evidence type="ECO:0000256" key="1">
    <source>
        <dbReference type="ARBA" id="ARBA00004651"/>
    </source>
</evidence>
<keyword evidence="12" id="KW-1185">Reference proteome</keyword>
<feature type="transmembrane region" description="Helical" evidence="9">
    <location>
        <begin position="393"/>
        <end position="411"/>
    </location>
</feature>
<dbReference type="NCBIfam" id="TIGR00924">
    <property type="entry name" value="yjdL_sub1_fam"/>
    <property type="match status" value="1"/>
</dbReference>
<keyword evidence="7 9" id="KW-0472">Membrane</keyword>
<evidence type="ECO:0000256" key="7">
    <source>
        <dbReference type="ARBA" id="ARBA00023136"/>
    </source>
</evidence>
<dbReference type="GO" id="GO:1904680">
    <property type="term" value="F:peptide transmembrane transporter activity"/>
    <property type="evidence" value="ECO:0007669"/>
    <property type="project" value="InterPro"/>
</dbReference>
<evidence type="ECO:0000313" key="11">
    <source>
        <dbReference type="EMBL" id="MUN55499.1"/>
    </source>
</evidence>
<dbReference type="GO" id="GO:0006857">
    <property type="term" value="P:oligopeptide transport"/>
    <property type="evidence" value="ECO:0007669"/>
    <property type="project" value="InterPro"/>
</dbReference>
<dbReference type="InterPro" id="IPR050171">
    <property type="entry name" value="MFS_Transporters"/>
</dbReference>
<feature type="transmembrane region" description="Helical" evidence="9">
    <location>
        <begin position="289"/>
        <end position="307"/>
    </location>
</feature>
<dbReference type="GO" id="GO:0005886">
    <property type="term" value="C:plasma membrane"/>
    <property type="evidence" value="ECO:0007669"/>
    <property type="project" value="UniProtKB-SubCell"/>
</dbReference>
<keyword evidence="5 8" id="KW-0812">Transmembrane</keyword>
<feature type="transmembrane region" description="Helical" evidence="9">
    <location>
        <begin position="36"/>
        <end position="55"/>
    </location>
</feature>
<comment type="subcellular location">
    <subcellularLocation>
        <location evidence="1">Cell membrane</location>
        <topology evidence="1">Multi-pass membrane protein</topology>
    </subcellularLocation>
    <subcellularLocation>
        <location evidence="8">Membrane</location>
        <topology evidence="8">Multi-pass membrane protein</topology>
    </subcellularLocation>
</comment>
<evidence type="ECO:0000259" key="10">
    <source>
        <dbReference type="PROSITE" id="PS50850"/>
    </source>
</evidence>
<evidence type="ECO:0000256" key="2">
    <source>
        <dbReference type="ARBA" id="ARBA00005982"/>
    </source>
</evidence>
<comment type="similarity">
    <text evidence="2 8">Belongs to the major facilitator superfamily. Proton-dependent oligopeptide transporter (POT/PTR) (TC 2.A.17) family.</text>
</comment>
<proteinExistence type="inferred from homology"/>
<evidence type="ECO:0000256" key="3">
    <source>
        <dbReference type="ARBA" id="ARBA00022448"/>
    </source>
</evidence>
<dbReference type="AlphaFoldDB" id="A0A7K1LK04"/>
<accession>A0A7K1LK04</accession>
<dbReference type="InterPro" id="IPR020846">
    <property type="entry name" value="MFS_dom"/>
</dbReference>
<dbReference type="InterPro" id="IPR018456">
    <property type="entry name" value="PTR2_symporter_CS"/>
</dbReference>
<keyword evidence="4" id="KW-1003">Cell membrane</keyword>
<gene>
    <name evidence="11" type="ORF">GMA10_09800</name>
</gene>
<feature type="transmembrane region" description="Helical" evidence="9">
    <location>
        <begin position="101"/>
        <end position="118"/>
    </location>
</feature>
<dbReference type="InterPro" id="IPR000109">
    <property type="entry name" value="POT_fam"/>
</dbReference>
<dbReference type="PROSITE" id="PS50850">
    <property type="entry name" value="MFS"/>
    <property type="match status" value="1"/>
</dbReference>
<dbReference type="SUPFAM" id="SSF103473">
    <property type="entry name" value="MFS general substrate transporter"/>
    <property type="match status" value="1"/>
</dbReference>
<dbReference type="Pfam" id="PF00854">
    <property type="entry name" value="PTR2"/>
    <property type="match status" value="1"/>
</dbReference>
<dbReference type="CDD" id="cd17346">
    <property type="entry name" value="MFS_DtpA_like"/>
    <property type="match status" value="1"/>
</dbReference>
<feature type="transmembrane region" description="Helical" evidence="9">
    <location>
        <begin position="124"/>
        <end position="147"/>
    </location>
</feature>
<reference evidence="11 12" key="1">
    <citation type="submission" date="2019-12" db="EMBL/GenBank/DDBJ databases">
        <authorList>
            <person name="Li J."/>
            <person name="Shi Y."/>
            <person name="Xu G."/>
            <person name="Xiao D."/>
            <person name="Ran X."/>
        </authorList>
    </citation>
    <scope>NUCLEOTIDE SEQUENCE [LARGE SCALE GENOMIC DNA]</scope>
    <source>
        <strain evidence="11 12">JCM 15915</strain>
    </source>
</reference>
<dbReference type="RefSeq" id="WP_129315246.1">
    <property type="nucleotide sequence ID" value="NZ_CP197643.1"/>
</dbReference>
<dbReference type="OrthoDB" id="9772725at2"/>
<feature type="transmembrane region" description="Helical" evidence="9">
    <location>
        <begin position="334"/>
        <end position="354"/>
    </location>
</feature>
<evidence type="ECO:0000256" key="6">
    <source>
        <dbReference type="ARBA" id="ARBA00022989"/>
    </source>
</evidence>
<evidence type="ECO:0000313" key="12">
    <source>
        <dbReference type="Proteomes" id="UP000462152"/>
    </source>
</evidence>
<dbReference type="PANTHER" id="PTHR23517">
    <property type="entry name" value="RESISTANCE PROTEIN MDTM, PUTATIVE-RELATED-RELATED"/>
    <property type="match status" value="1"/>
</dbReference>
<evidence type="ECO:0000256" key="4">
    <source>
        <dbReference type="ARBA" id="ARBA00022475"/>
    </source>
</evidence>
<keyword evidence="6 9" id="KW-1133">Transmembrane helix</keyword>
<dbReference type="InterPro" id="IPR036259">
    <property type="entry name" value="MFS_trans_sf"/>
</dbReference>
<dbReference type="PANTHER" id="PTHR23517:SF15">
    <property type="entry name" value="PROTON-DEPENDENT OLIGOPEPTIDE FAMILY TRANSPORT PROTEIN"/>
    <property type="match status" value="1"/>
</dbReference>
<feature type="transmembrane region" description="Helical" evidence="9">
    <location>
        <begin position="366"/>
        <end position="387"/>
    </location>
</feature>
<name>A0A7K1LK04_9MICC</name>
<dbReference type="PROSITE" id="PS01023">
    <property type="entry name" value="PTR2_2"/>
    <property type="match status" value="1"/>
</dbReference>
<feature type="transmembrane region" description="Helical" evidence="9">
    <location>
        <begin position="230"/>
        <end position="251"/>
    </location>
</feature>
<feature type="domain" description="Major facilitator superfamily (MFS) profile" evidence="10">
    <location>
        <begin position="30"/>
        <end position="484"/>
    </location>
</feature>
<sequence>MSSHIAEGTEADPRNPSGKTFFGHPRMLANLFSVEMWERFSFYGMQGILVYYLYYSAAEGGLGLDKAAATGIIGAYGGMVYLMAILGGYLGDRVFGPERTLFYSAVAIMFGHLALSLIPNFAGVIIGLILIAVGSGCLKTNASVLVASLYDVKDMRREAGFTVFYMGVNIGALVGPLFTNTGWGIFGFHFGFLLAAIGMALGLLQYALTRKNLPESVHYVNNPANGRQKGMFVGGLVVAVVIVLILCMLGLITPGNISNWVIGLTLAGAIVLGYILIGSKKTDETEHSRVMAFIPLWIGNAVFWSLYQQQFTVMAVYSDSRLDWHLFGLEFKPGLFQSINPVFIILLGTVFATMWTKLGNRQPSTVTKFSLGMVGVGIAFLIFLLPAGHHIVSLWWLVLILFVCTISELTLSPTGTSATTRFAPEAHKAQMMAWYWTSVAMGTAMSGWLAQFYSEPNEVPYFLTMGLISVVAGVILWFFRKPILTMMRGLK</sequence>
<feature type="transmembrane region" description="Helical" evidence="9">
    <location>
        <begin position="257"/>
        <end position="277"/>
    </location>
</feature>
<keyword evidence="3 8" id="KW-0813">Transport</keyword>
<feature type="transmembrane region" description="Helical" evidence="9">
    <location>
        <begin position="185"/>
        <end position="209"/>
    </location>
</feature>
<dbReference type="EMBL" id="WOGT01000006">
    <property type="protein sequence ID" value="MUN55499.1"/>
    <property type="molecule type" value="Genomic_DNA"/>
</dbReference>
<feature type="transmembrane region" description="Helical" evidence="9">
    <location>
        <begin position="432"/>
        <end position="453"/>
    </location>
</feature>
<feature type="transmembrane region" description="Helical" evidence="9">
    <location>
        <begin position="459"/>
        <end position="479"/>
    </location>
</feature>
<evidence type="ECO:0000256" key="9">
    <source>
        <dbReference type="SAM" id="Phobius"/>
    </source>
</evidence>
<dbReference type="Proteomes" id="UP000462152">
    <property type="component" value="Unassembled WGS sequence"/>
</dbReference>
<feature type="transmembrane region" description="Helical" evidence="9">
    <location>
        <begin position="67"/>
        <end position="89"/>
    </location>
</feature>
<comment type="caution">
    <text evidence="11">The sequence shown here is derived from an EMBL/GenBank/DDBJ whole genome shotgun (WGS) entry which is preliminary data.</text>
</comment>